<name>A0A9X3AJB6_9PSEU</name>
<feature type="region of interest" description="Disordered" evidence="1">
    <location>
        <begin position="53"/>
        <end position="72"/>
    </location>
</feature>
<dbReference type="Pfam" id="PF13822">
    <property type="entry name" value="ACC_epsilon"/>
    <property type="match status" value="1"/>
</dbReference>
<proteinExistence type="predicted"/>
<evidence type="ECO:0000256" key="1">
    <source>
        <dbReference type="SAM" id="MobiDB-lite"/>
    </source>
</evidence>
<evidence type="ECO:0000313" key="3">
    <source>
        <dbReference type="Proteomes" id="UP001141259"/>
    </source>
</evidence>
<dbReference type="Proteomes" id="UP001141259">
    <property type="component" value="Unassembled WGS sequence"/>
</dbReference>
<accession>A0A9X3AJB6</accession>
<dbReference type="InterPro" id="IPR032716">
    <property type="entry name" value="ACC_epsilon"/>
</dbReference>
<evidence type="ECO:0000313" key="2">
    <source>
        <dbReference type="EMBL" id="MCS7484337.1"/>
    </source>
</evidence>
<keyword evidence="3" id="KW-1185">Reference proteome</keyword>
<gene>
    <name evidence="2" type="ORF">NZH93_46545</name>
</gene>
<dbReference type="AlphaFoldDB" id="A0A9X3AJB6"/>
<sequence>MTGPLLRVVRGNPDDEELAALTAVVVGVVAGSGSAPASEAAVVRSEWGNPAHRVRRGLTPGPGAWRASGLPR</sequence>
<comment type="caution">
    <text evidence="2">The sequence shown here is derived from an EMBL/GenBank/DDBJ whole genome shotgun (WGS) entry which is preliminary data.</text>
</comment>
<dbReference type="RefSeq" id="WP_259629784.1">
    <property type="nucleotide sequence ID" value="NZ_JANYMP010000044.1"/>
</dbReference>
<dbReference type="GO" id="GO:0004658">
    <property type="term" value="F:propionyl-CoA carboxylase activity"/>
    <property type="evidence" value="ECO:0007669"/>
    <property type="project" value="InterPro"/>
</dbReference>
<dbReference type="EMBL" id="JANYMP010000044">
    <property type="protein sequence ID" value="MCS7484337.1"/>
    <property type="molecule type" value="Genomic_DNA"/>
</dbReference>
<protein>
    <submittedName>
        <fullName evidence="2">Acyl-CoA carboxylase subunit epsilon</fullName>
    </submittedName>
</protein>
<dbReference type="GO" id="GO:0003989">
    <property type="term" value="F:acetyl-CoA carboxylase activity"/>
    <property type="evidence" value="ECO:0007669"/>
    <property type="project" value="InterPro"/>
</dbReference>
<reference evidence="2" key="1">
    <citation type="submission" date="2022-08" db="EMBL/GenBank/DDBJ databases">
        <authorList>
            <person name="Tistechok S."/>
            <person name="Samborskyy M."/>
            <person name="Roman I."/>
        </authorList>
    </citation>
    <scope>NUCLEOTIDE SEQUENCE</scope>
    <source>
        <strain evidence="2">DSM 103496</strain>
    </source>
</reference>
<organism evidence="2 3">
    <name type="scientific">Umezawaea endophytica</name>
    <dbReference type="NCBI Taxonomy" id="1654476"/>
    <lineage>
        <taxon>Bacteria</taxon>
        <taxon>Bacillati</taxon>
        <taxon>Actinomycetota</taxon>
        <taxon>Actinomycetes</taxon>
        <taxon>Pseudonocardiales</taxon>
        <taxon>Pseudonocardiaceae</taxon>
        <taxon>Umezawaea</taxon>
    </lineage>
</organism>